<proteinExistence type="predicted"/>
<dbReference type="EMBL" id="KN880623">
    <property type="protein sequence ID" value="KIY64685.1"/>
    <property type="molecule type" value="Genomic_DNA"/>
</dbReference>
<protein>
    <submittedName>
        <fullName evidence="1">Uncharacterized protein</fullName>
    </submittedName>
</protein>
<evidence type="ECO:0000313" key="1">
    <source>
        <dbReference type="EMBL" id="KIY64685.1"/>
    </source>
</evidence>
<dbReference type="AlphaFoldDB" id="A0A0D7B3D5"/>
<organism evidence="1 2">
    <name type="scientific">Cylindrobasidium torrendii FP15055 ss-10</name>
    <dbReference type="NCBI Taxonomy" id="1314674"/>
    <lineage>
        <taxon>Eukaryota</taxon>
        <taxon>Fungi</taxon>
        <taxon>Dikarya</taxon>
        <taxon>Basidiomycota</taxon>
        <taxon>Agaricomycotina</taxon>
        <taxon>Agaricomycetes</taxon>
        <taxon>Agaricomycetidae</taxon>
        <taxon>Agaricales</taxon>
        <taxon>Marasmiineae</taxon>
        <taxon>Physalacriaceae</taxon>
        <taxon>Cylindrobasidium</taxon>
    </lineage>
</organism>
<sequence length="154" mass="17876">MVMFFVFQSRLQWRYRTSDQRVSATFQLSEKSEHVKISTVDSLAARRDSSPPISTPMFSYNAPSQAAIDSELVRPVNPRVSPYILALTYSSEHEPNRLQILSPEPDQQFRFELPLSAYQKPHRGSTIRHRQPSCCIYAVSDYCCHLLVHNQRRF</sequence>
<name>A0A0D7B3D5_9AGAR</name>
<reference evidence="1 2" key="1">
    <citation type="journal article" date="2015" name="Fungal Genet. Biol.">
        <title>Evolution of novel wood decay mechanisms in Agaricales revealed by the genome sequences of Fistulina hepatica and Cylindrobasidium torrendii.</title>
        <authorList>
            <person name="Floudas D."/>
            <person name="Held B.W."/>
            <person name="Riley R."/>
            <person name="Nagy L.G."/>
            <person name="Koehler G."/>
            <person name="Ransdell A.S."/>
            <person name="Younus H."/>
            <person name="Chow J."/>
            <person name="Chiniquy J."/>
            <person name="Lipzen A."/>
            <person name="Tritt A."/>
            <person name="Sun H."/>
            <person name="Haridas S."/>
            <person name="LaButti K."/>
            <person name="Ohm R.A."/>
            <person name="Kues U."/>
            <person name="Blanchette R.A."/>
            <person name="Grigoriev I.V."/>
            <person name="Minto R.E."/>
            <person name="Hibbett D.S."/>
        </authorList>
    </citation>
    <scope>NUCLEOTIDE SEQUENCE [LARGE SCALE GENOMIC DNA]</scope>
    <source>
        <strain evidence="1 2">FP15055 ss-10</strain>
    </source>
</reference>
<keyword evidence="2" id="KW-1185">Reference proteome</keyword>
<dbReference type="Proteomes" id="UP000054007">
    <property type="component" value="Unassembled WGS sequence"/>
</dbReference>
<evidence type="ECO:0000313" key="2">
    <source>
        <dbReference type="Proteomes" id="UP000054007"/>
    </source>
</evidence>
<accession>A0A0D7B3D5</accession>
<gene>
    <name evidence="1" type="ORF">CYLTODRAFT_88118</name>
</gene>